<protein>
    <submittedName>
        <fullName evidence="1">Uncharacterized protein</fullName>
    </submittedName>
</protein>
<dbReference type="Proteomes" id="UP000051131">
    <property type="component" value="Unassembled WGS sequence"/>
</dbReference>
<accession>A0A0R2CIL4</accession>
<dbReference type="STRING" id="1423729.FC80_GL000471"/>
<comment type="caution">
    <text evidence="1">The sequence shown here is derived from an EMBL/GenBank/DDBJ whole genome shotgun (WGS) entry which is preliminary data.</text>
</comment>
<name>A0A0R2CIL4_9LACO</name>
<dbReference type="AlphaFoldDB" id="A0A0R2CIL4"/>
<gene>
    <name evidence="1" type="ORF">FC80_GL000471</name>
</gene>
<sequence>MIQNAQAVDEVVDARIDVNKTVFPTLKARLDDQQEKSATVVQTGNYSDAVCDLVITDLEADSPTNTANLSYDLISVVDDPPASAHGYAACKSASITID</sequence>
<keyword evidence="2" id="KW-1185">Reference proteome</keyword>
<proteinExistence type="predicted"/>
<organism evidence="1 2">
    <name type="scientific">Liquorilactobacillus cacaonum DSM 21116</name>
    <dbReference type="NCBI Taxonomy" id="1423729"/>
    <lineage>
        <taxon>Bacteria</taxon>
        <taxon>Bacillati</taxon>
        <taxon>Bacillota</taxon>
        <taxon>Bacilli</taxon>
        <taxon>Lactobacillales</taxon>
        <taxon>Lactobacillaceae</taxon>
        <taxon>Liquorilactobacillus</taxon>
    </lineage>
</organism>
<evidence type="ECO:0000313" key="2">
    <source>
        <dbReference type="Proteomes" id="UP000051131"/>
    </source>
</evidence>
<reference evidence="1 2" key="1">
    <citation type="journal article" date="2015" name="Genome Announc.">
        <title>Expanding the biotechnology potential of lactobacilli through comparative genomics of 213 strains and associated genera.</title>
        <authorList>
            <person name="Sun Z."/>
            <person name="Harris H.M."/>
            <person name="McCann A."/>
            <person name="Guo C."/>
            <person name="Argimon S."/>
            <person name="Zhang W."/>
            <person name="Yang X."/>
            <person name="Jeffery I.B."/>
            <person name="Cooney J.C."/>
            <person name="Kagawa T.F."/>
            <person name="Liu W."/>
            <person name="Song Y."/>
            <person name="Salvetti E."/>
            <person name="Wrobel A."/>
            <person name="Rasinkangas P."/>
            <person name="Parkhill J."/>
            <person name="Rea M.C."/>
            <person name="O'Sullivan O."/>
            <person name="Ritari J."/>
            <person name="Douillard F.P."/>
            <person name="Paul Ross R."/>
            <person name="Yang R."/>
            <person name="Briner A.E."/>
            <person name="Felis G.E."/>
            <person name="de Vos W.M."/>
            <person name="Barrangou R."/>
            <person name="Klaenhammer T.R."/>
            <person name="Caufield P.W."/>
            <person name="Cui Y."/>
            <person name="Zhang H."/>
            <person name="O'Toole P.W."/>
        </authorList>
    </citation>
    <scope>NUCLEOTIDE SEQUENCE [LARGE SCALE GENOMIC DNA]</scope>
    <source>
        <strain evidence="1 2">DSM 21116</strain>
    </source>
</reference>
<evidence type="ECO:0000313" key="1">
    <source>
        <dbReference type="EMBL" id="KRM91503.1"/>
    </source>
</evidence>
<dbReference type="PATRIC" id="fig|1423729.3.peg.473"/>
<dbReference type="EMBL" id="AYZE01000010">
    <property type="protein sequence ID" value="KRM91503.1"/>
    <property type="molecule type" value="Genomic_DNA"/>
</dbReference>